<dbReference type="Pfam" id="PF08241">
    <property type="entry name" value="Methyltransf_11"/>
    <property type="match status" value="1"/>
</dbReference>
<accession>A0A084SJE6</accession>
<evidence type="ECO:0000313" key="6">
    <source>
        <dbReference type="Proteomes" id="UP000028547"/>
    </source>
</evidence>
<evidence type="ECO:0000256" key="2">
    <source>
        <dbReference type="ARBA" id="ARBA00022679"/>
    </source>
</evidence>
<dbReference type="Proteomes" id="UP000028547">
    <property type="component" value="Unassembled WGS sequence"/>
</dbReference>
<dbReference type="CDD" id="cd02440">
    <property type="entry name" value="AdoMet_MTases"/>
    <property type="match status" value="1"/>
</dbReference>
<sequence>MLNVVTTFAKNLKKALLADPKRFYSVDTGAWVTGLPKPEEIQVTTGREPLWLNLGYWRDVERVDENNYERVGELFKSAQAQMAHLLAKTARLGQGDVVLDCGFGYADQDILWAEEYRPARIHGLNVTPNQVRIGRERVRLTGLEKVVQLEVGSATELPFGPGGFDVVFALESAMHFKTRRDFLREAFRVLRPGGRLVMADMCQKTDREAGSGLRLRLRHRYWRGLIAFPEENVWTVQRYGTELKSVGFQNARLESIAADVYGPVNTAFTALRAVTAASRQPGSVTPERIRASVREVRERDPEQYQHLAQFNCDDYVIASAEKP</sequence>
<dbReference type="InterPro" id="IPR020803">
    <property type="entry name" value="MeTfrase_dom"/>
</dbReference>
<proteinExistence type="predicted"/>
<dbReference type="EMBL" id="JPMI01000289">
    <property type="protein sequence ID" value="KFA88581.1"/>
    <property type="molecule type" value="Genomic_DNA"/>
</dbReference>
<dbReference type="InterPro" id="IPR013216">
    <property type="entry name" value="Methyltransf_11"/>
</dbReference>
<protein>
    <submittedName>
        <fullName evidence="5">Methyltransferase type 11</fullName>
    </submittedName>
</protein>
<evidence type="ECO:0000259" key="4">
    <source>
        <dbReference type="SMART" id="SM00828"/>
    </source>
</evidence>
<dbReference type="InterPro" id="IPR050447">
    <property type="entry name" value="Erg6_SMT_methyltransf"/>
</dbReference>
<evidence type="ECO:0000313" key="5">
    <source>
        <dbReference type="EMBL" id="KFA88581.1"/>
    </source>
</evidence>
<name>A0A084SJE6_9BACT</name>
<dbReference type="PANTHER" id="PTHR44068">
    <property type="entry name" value="ZGC:194242"/>
    <property type="match status" value="1"/>
</dbReference>
<dbReference type="RefSeq" id="WP_043408342.1">
    <property type="nucleotide sequence ID" value="NZ_JPMI01000289.1"/>
</dbReference>
<organism evidence="5 6">
    <name type="scientific">Archangium violaceum Cb vi76</name>
    <dbReference type="NCBI Taxonomy" id="1406225"/>
    <lineage>
        <taxon>Bacteria</taxon>
        <taxon>Pseudomonadati</taxon>
        <taxon>Myxococcota</taxon>
        <taxon>Myxococcia</taxon>
        <taxon>Myxococcales</taxon>
        <taxon>Cystobacterineae</taxon>
        <taxon>Archangiaceae</taxon>
        <taxon>Archangium</taxon>
    </lineage>
</organism>
<gene>
    <name evidence="5" type="ORF">Q664_40710</name>
</gene>
<dbReference type="SUPFAM" id="SSF53335">
    <property type="entry name" value="S-adenosyl-L-methionine-dependent methyltransferases"/>
    <property type="match status" value="1"/>
</dbReference>
<comment type="caution">
    <text evidence="5">The sequence shown here is derived from an EMBL/GenBank/DDBJ whole genome shotgun (WGS) entry which is preliminary data.</text>
</comment>
<dbReference type="AlphaFoldDB" id="A0A084SJE6"/>
<feature type="domain" description="Polyketide synthase-like methyltransferase" evidence="4">
    <location>
        <begin position="61"/>
        <end position="294"/>
    </location>
</feature>
<evidence type="ECO:0000256" key="3">
    <source>
        <dbReference type="ARBA" id="ARBA00022691"/>
    </source>
</evidence>
<dbReference type="GO" id="GO:0008757">
    <property type="term" value="F:S-adenosylmethionine-dependent methyltransferase activity"/>
    <property type="evidence" value="ECO:0007669"/>
    <property type="project" value="InterPro"/>
</dbReference>
<dbReference type="SMART" id="SM00828">
    <property type="entry name" value="PKS_MT"/>
    <property type="match status" value="1"/>
</dbReference>
<evidence type="ECO:0000256" key="1">
    <source>
        <dbReference type="ARBA" id="ARBA00022603"/>
    </source>
</evidence>
<dbReference type="PANTHER" id="PTHR44068:SF11">
    <property type="entry name" value="GERANYL DIPHOSPHATE 2-C-METHYLTRANSFERASE"/>
    <property type="match status" value="1"/>
</dbReference>
<keyword evidence="2 5" id="KW-0808">Transferase</keyword>
<dbReference type="InterPro" id="IPR029063">
    <property type="entry name" value="SAM-dependent_MTases_sf"/>
</dbReference>
<keyword evidence="3" id="KW-0949">S-adenosyl-L-methionine</keyword>
<reference evidence="5 6" key="1">
    <citation type="submission" date="2014-07" db="EMBL/GenBank/DDBJ databases">
        <title>Draft Genome Sequence of Gephyronic Acid Producer, Cystobacter violaceus Strain Cb vi76.</title>
        <authorList>
            <person name="Stevens D.C."/>
            <person name="Young J."/>
            <person name="Carmichael R."/>
            <person name="Tan J."/>
            <person name="Taylor R.E."/>
        </authorList>
    </citation>
    <scope>NUCLEOTIDE SEQUENCE [LARGE SCALE GENOMIC DNA]</scope>
    <source>
        <strain evidence="5 6">Cb vi76</strain>
    </source>
</reference>
<dbReference type="Gene3D" id="3.40.50.150">
    <property type="entry name" value="Vaccinia Virus protein VP39"/>
    <property type="match status" value="1"/>
</dbReference>
<keyword evidence="1 5" id="KW-0489">Methyltransferase</keyword>
<dbReference type="GO" id="GO:0032259">
    <property type="term" value="P:methylation"/>
    <property type="evidence" value="ECO:0007669"/>
    <property type="project" value="UniProtKB-KW"/>
</dbReference>